<dbReference type="KEGG" id="cnt:JT31_19040"/>
<evidence type="ECO:0000256" key="1">
    <source>
        <dbReference type="ARBA" id="ARBA00009226"/>
    </source>
</evidence>
<gene>
    <name evidence="3" type="ORF">JT31_19040</name>
</gene>
<dbReference type="RefSeq" id="WP_038480625.1">
    <property type="nucleotide sequence ID" value="NZ_CP009451.1"/>
</dbReference>
<dbReference type="Gene3D" id="2.30.330.10">
    <property type="entry name" value="SpoA-like"/>
    <property type="match status" value="1"/>
</dbReference>
<evidence type="ECO:0000313" key="3">
    <source>
        <dbReference type="EMBL" id="AIR06631.1"/>
    </source>
</evidence>
<proteinExistence type="inferred from homology"/>
<dbReference type="GO" id="GO:0030254">
    <property type="term" value="P:protein secretion by the type III secretion system"/>
    <property type="evidence" value="ECO:0007669"/>
    <property type="project" value="InterPro"/>
</dbReference>
<accession>A0A089Q5R2</accession>
<dbReference type="GO" id="GO:0071978">
    <property type="term" value="P:bacterial-type flagellum-dependent swarming motility"/>
    <property type="evidence" value="ECO:0007669"/>
    <property type="project" value="TreeGrafter"/>
</dbReference>
<dbReference type="InterPro" id="IPR013385">
    <property type="entry name" value="T3SS_SpaO/YscQ/SpaO"/>
</dbReference>
<dbReference type="EMBL" id="CP009451">
    <property type="protein sequence ID" value="AIR06631.1"/>
    <property type="molecule type" value="Genomic_DNA"/>
</dbReference>
<dbReference type="GO" id="GO:0050918">
    <property type="term" value="P:positive chemotaxis"/>
    <property type="evidence" value="ECO:0007669"/>
    <property type="project" value="TreeGrafter"/>
</dbReference>
<dbReference type="AlphaFoldDB" id="A0A089Q5R2"/>
<dbReference type="PANTHER" id="PTHR30034:SF5">
    <property type="entry name" value="SECRETION SYSTEM APPARATUS PROTEIN SSAQ"/>
    <property type="match status" value="1"/>
</dbReference>
<sequence>MTLISFEESNLAGMLQTEGIELGALHVAAQRWTDSPQGRLFSVTAEDTPCGIWLAESDWQRWCEGTLGTASAQEVDAQLLAGVAQWGLSPLLQASGAILHNGPGEPRRCSMLNQYVALVFAWQIDGYAFRCVLFGWPTTWFRTIARQVSPGVRPVRLLPPVAFACYVGWCQASMHEMASIGPGTGLRMSPFGRPREGELVVLLATGSAARIRIEEGGDVEIEALVNDMESLLAEDSDRAGPASPLSYHLDALPQKLLVEVGQIDIALGTLRTLREGDLIATEARLSPDVKLRLNGRVIGEGELIACGESFLVRVTQWFVHPSDAQSIGEDTVNT</sequence>
<reference evidence="3 4" key="1">
    <citation type="submission" date="2014-09" db="EMBL/GenBank/DDBJ databases">
        <title>Cedecea neteri SSMD04 Genome Sequencing.</title>
        <authorList>
            <person name="Tan J.-Y."/>
        </authorList>
    </citation>
    <scope>NUCLEOTIDE SEQUENCE [LARGE SCALE GENOMIC DNA]</scope>
    <source>
        <strain evidence="3 4">SSMD04</strain>
    </source>
</reference>
<name>A0A089Q5R2_9ENTR</name>
<keyword evidence="4" id="KW-1185">Reference proteome</keyword>
<dbReference type="Pfam" id="PF01052">
    <property type="entry name" value="FliMN_C"/>
    <property type="match status" value="1"/>
</dbReference>
<dbReference type="InterPro" id="IPR036429">
    <property type="entry name" value="SpoA-like_sf"/>
</dbReference>
<evidence type="ECO:0000259" key="2">
    <source>
        <dbReference type="Pfam" id="PF01052"/>
    </source>
</evidence>
<feature type="domain" description="Flagellar motor switch protein FliN-like C-terminal" evidence="2">
    <location>
        <begin position="249"/>
        <end position="317"/>
    </location>
</feature>
<dbReference type="NCBIfam" id="TIGR02551">
    <property type="entry name" value="SpaO_YscQ"/>
    <property type="match status" value="1"/>
</dbReference>
<dbReference type="OrthoDB" id="6627419at2"/>
<dbReference type="NCBIfam" id="NF005956">
    <property type="entry name" value="PRK08035.1"/>
    <property type="match status" value="1"/>
</dbReference>
<dbReference type="SUPFAM" id="SSF101801">
    <property type="entry name" value="Surface presentation of antigens (SPOA)"/>
    <property type="match status" value="1"/>
</dbReference>
<dbReference type="InterPro" id="IPR001543">
    <property type="entry name" value="FliN-like_C"/>
</dbReference>
<dbReference type="Proteomes" id="UP000029481">
    <property type="component" value="Chromosome"/>
</dbReference>
<comment type="similarity">
    <text evidence="1">Belongs to the FliN/MopA/SpaO family.</text>
</comment>
<dbReference type="PANTHER" id="PTHR30034">
    <property type="entry name" value="FLAGELLAR MOTOR SWITCH PROTEIN FLIM"/>
    <property type="match status" value="1"/>
</dbReference>
<evidence type="ECO:0000313" key="4">
    <source>
        <dbReference type="Proteomes" id="UP000029481"/>
    </source>
</evidence>
<protein>
    <submittedName>
        <fullName evidence="3">Type III secretion protein</fullName>
    </submittedName>
</protein>
<organism evidence="3 4">
    <name type="scientific">Cedecea neteri</name>
    <dbReference type="NCBI Taxonomy" id="158822"/>
    <lineage>
        <taxon>Bacteria</taxon>
        <taxon>Pseudomonadati</taxon>
        <taxon>Pseudomonadota</taxon>
        <taxon>Gammaproteobacteria</taxon>
        <taxon>Enterobacterales</taxon>
        <taxon>Enterobacteriaceae</taxon>
        <taxon>Cedecea</taxon>
    </lineage>
</organism>